<dbReference type="GO" id="GO:0016603">
    <property type="term" value="F:glutaminyl-peptide cyclotransferase activity"/>
    <property type="evidence" value="ECO:0007669"/>
    <property type="project" value="InterPro"/>
</dbReference>
<reference evidence="2" key="1">
    <citation type="submission" date="2016-01" db="EMBL/GenBank/DDBJ databases">
        <authorList>
            <person name="Mcilroy J.S."/>
            <person name="Karst M S."/>
            <person name="Albertsen M."/>
        </authorList>
    </citation>
    <scope>NUCLEOTIDE SEQUENCE</scope>
    <source>
        <strain evidence="2">Cfx-K</strain>
    </source>
</reference>
<dbReference type="Gene3D" id="2.130.10.10">
    <property type="entry name" value="YVTN repeat-like/Quinoprotein amine dehydrogenase"/>
    <property type="match status" value="1"/>
</dbReference>
<dbReference type="AlphaFoldDB" id="A0A160T2J2"/>
<dbReference type="InterPro" id="IPR015943">
    <property type="entry name" value="WD40/YVTN_repeat-like_dom_sf"/>
</dbReference>
<feature type="signal peptide" evidence="1">
    <location>
        <begin position="1"/>
        <end position="28"/>
    </location>
</feature>
<evidence type="ECO:0000313" key="2">
    <source>
        <dbReference type="EMBL" id="CUS02785.2"/>
    </source>
</evidence>
<dbReference type="PROSITE" id="PS51257">
    <property type="entry name" value="PROKAR_LIPOPROTEIN"/>
    <property type="match status" value="1"/>
</dbReference>
<keyword evidence="1" id="KW-0732">Signal</keyword>
<organism evidence="2 3">
    <name type="scientific">Candidatus Promineifilum breve</name>
    <dbReference type="NCBI Taxonomy" id="1806508"/>
    <lineage>
        <taxon>Bacteria</taxon>
        <taxon>Bacillati</taxon>
        <taxon>Chloroflexota</taxon>
        <taxon>Ardenticatenia</taxon>
        <taxon>Candidatus Promineifilales</taxon>
        <taxon>Candidatus Promineifilaceae</taxon>
        <taxon>Candidatus Promineifilum</taxon>
    </lineage>
</organism>
<accession>A0A160T2J2</accession>
<dbReference type="EMBL" id="LN890655">
    <property type="protein sequence ID" value="CUS02785.2"/>
    <property type="molecule type" value="Genomic_DNA"/>
</dbReference>
<dbReference type="InterPro" id="IPR011044">
    <property type="entry name" value="Quino_amine_DH_bsu"/>
</dbReference>
<dbReference type="InterPro" id="IPR007788">
    <property type="entry name" value="QCT"/>
</dbReference>
<dbReference type="PANTHER" id="PTHR31270:SF1">
    <property type="entry name" value="GLUTAMINYL-PEPTIDE CYCLOTRANSFERASE"/>
    <property type="match status" value="1"/>
</dbReference>
<evidence type="ECO:0000256" key="1">
    <source>
        <dbReference type="SAM" id="SignalP"/>
    </source>
</evidence>
<name>A0A160T2J2_9CHLR</name>
<dbReference type="PANTHER" id="PTHR31270">
    <property type="entry name" value="GLUTAMINYL-PEPTIDE CYCLOTRANSFERASE"/>
    <property type="match status" value="1"/>
</dbReference>
<dbReference type="SUPFAM" id="SSF50969">
    <property type="entry name" value="YVTN repeat-like/Quinoprotein amine dehydrogenase"/>
    <property type="match status" value="1"/>
</dbReference>
<protein>
    <submittedName>
        <fullName evidence="2">Glutamine cyclotransferase</fullName>
    </submittedName>
</protein>
<gene>
    <name evidence="2" type="ORF">CFX0092_A0907</name>
</gene>
<dbReference type="KEGG" id="pbf:CFX0092_A0907"/>
<dbReference type="RefSeq" id="WP_095042359.1">
    <property type="nucleotide sequence ID" value="NZ_LN890655.1"/>
</dbReference>
<dbReference type="Pfam" id="PF05096">
    <property type="entry name" value="Glu_cyclase_2"/>
    <property type="match status" value="1"/>
</dbReference>
<dbReference type="Proteomes" id="UP000215027">
    <property type="component" value="Chromosome I"/>
</dbReference>
<sequence>MKYITSHILTLGLALILLLAACSTPLEGQATLVPTAAQPPSAEGTAAASAVPADATGVPPTAASTADLAATAVAATEVAYAAIIAAQPTPIPTEAVTPTPAPPISYTFQIVNTFPHDATAFTQGLVYIDGGFFEGTGLWGESTLRETALTSGQVLRSVALESQYFGEGITLFDDRIIQLTWQERTGFIYDRATFELLQTFEYNTEGWGITHDGQRLIVSDGSSTIYFWDPETLQEIGRITVRDHRGPLNLLNELEYVNGEIWANIWMTDLIARISPETGDVLGYIDLSGLLDTSNLTQPADVLNGIAHDPVTGRLFVTGKLWPSIFEIVVVPKE</sequence>
<feature type="chain" id="PRO_5008240542" evidence="1">
    <location>
        <begin position="29"/>
        <end position="334"/>
    </location>
</feature>
<proteinExistence type="predicted"/>
<evidence type="ECO:0000313" key="3">
    <source>
        <dbReference type="Proteomes" id="UP000215027"/>
    </source>
</evidence>
<keyword evidence="3" id="KW-1185">Reference proteome</keyword>